<name>A0A6A5SUF5_9PLEO</name>
<evidence type="ECO:0000313" key="3">
    <source>
        <dbReference type="Proteomes" id="UP000800038"/>
    </source>
</evidence>
<feature type="transmembrane region" description="Helical" evidence="1">
    <location>
        <begin position="135"/>
        <end position="153"/>
    </location>
</feature>
<proteinExistence type="predicted"/>
<keyword evidence="1" id="KW-0812">Transmembrane</keyword>
<sequence>MPFPFALPRDASPRLRILQLCQLSIAGLTILATFFAAVIPQKSKAFTFSLLYSLIFTSMTTTFLVYKEQKCAAAGTLSKEKYVRYQLFKIAGAFGMSVVGFIAYVITSPIGDDKHRQGEQGLWLNGHKVGKWQSLILWMNFFNWVFLWAGLFYSCCMTGNKQGPIALAGDEAQIGFEDETADDEAVDRNLQAQDRY</sequence>
<feature type="transmembrane region" description="Helical" evidence="1">
    <location>
        <begin position="20"/>
        <end position="39"/>
    </location>
</feature>
<keyword evidence="3" id="KW-1185">Reference proteome</keyword>
<organism evidence="2 3">
    <name type="scientific">Clathrospora elynae</name>
    <dbReference type="NCBI Taxonomy" id="706981"/>
    <lineage>
        <taxon>Eukaryota</taxon>
        <taxon>Fungi</taxon>
        <taxon>Dikarya</taxon>
        <taxon>Ascomycota</taxon>
        <taxon>Pezizomycotina</taxon>
        <taxon>Dothideomycetes</taxon>
        <taxon>Pleosporomycetidae</taxon>
        <taxon>Pleosporales</taxon>
        <taxon>Diademaceae</taxon>
        <taxon>Clathrospora</taxon>
    </lineage>
</organism>
<reference evidence="2" key="1">
    <citation type="journal article" date="2020" name="Stud. Mycol.">
        <title>101 Dothideomycetes genomes: a test case for predicting lifestyles and emergence of pathogens.</title>
        <authorList>
            <person name="Haridas S."/>
            <person name="Albert R."/>
            <person name="Binder M."/>
            <person name="Bloem J."/>
            <person name="Labutti K."/>
            <person name="Salamov A."/>
            <person name="Andreopoulos B."/>
            <person name="Baker S."/>
            <person name="Barry K."/>
            <person name="Bills G."/>
            <person name="Bluhm B."/>
            <person name="Cannon C."/>
            <person name="Castanera R."/>
            <person name="Culley D."/>
            <person name="Daum C."/>
            <person name="Ezra D."/>
            <person name="Gonzalez J."/>
            <person name="Henrissat B."/>
            <person name="Kuo A."/>
            <person name="Liang C."/>
            <person name="Lipzen A."/>
            <person name="Lutzoni F."/>
            <person name="Magnuson J."/>
            <person name="Mondo S."/>
            <person name="Nolan M."/>
            <person name="Ohm R."/>
            <person name="Pangilinan J."/>
            <person name="Park H.-J."/>
            <person name="Ramirez L."/>
            <person name="Alfaro M."/>
            <person name="Sun H."/>
            <person name="Tritt A."/>
            <person name="Yoshinaga Y."/>
            <person name="Zwiers L.-H."/>
            <person name="Turgeon B."/>
            <person name="Goodwin S."/>
            <person name="Spatafora J."/>
            <person name="Crous P."/>
            <person name="Grigoriev I."/>
        </authorList>
    </citation>
    <scope>NUCLEOTIDE SEQUENCE</scope>
    <source>
        <strain evidence="2">CBS 161.51</strain>
    </source>
</reference>
<evidence type="ECO:0008006" key="4">
    <source>
        <dbReference type="Google" id="ProtNLM"/>
    </source>
</evidence>
<feature type="transmembrane region" description="Helical" evidence="1">
    <location>
        <begin position="87"/>
        <end position="106"/>
    </location>
</feature>
<protein>
    <recommendedName>
        <fullName evidence="4">MARVEL domain-containing protein</fullName>
    </recommendedName>
</protein>
<dbReference type="Proteomes" id="UP000800038">
    <property type="component" value="Unassembled WGS sequence"/>
</dbReference>
<keyword evidence="1" id="KW-1133">Transmembrane helix</keyword>
<evidence type="ECO:0000256" key="1">
    <source>
        <dbReference type="SAM" id="Phobius"/>
    </source>
</evidence>
<dbReference type="AlphaFoldDB" id="A0A6A5SUF5"/>
<keyword evidence="1" id="KW-0472">Membrane</keyword>
<accession>A0A6A5SUF5</accession>
<evidence type="ECO:0000313" key="2">
    <source>
        <dbReference type="EMBL" id="KAF1943843.1"/>
    </source>
</evidence>
<dbReference type="OrthoDB" id="3751104at2759"/>
<gene>
    <name evidence="2" type="ORF">EJ02DRAFT_452898</name>
</gene>
<feature type="transmembrane region" description="Helical" evidence="1">
    <location>
        <begin position="45"/>
        <end position="66"/>
    </location>
</feature>
<dbReference type="EMBL" id="ML976021">
    <property type="protein sequence ID" value="KAF1943843.1"/>
    <property type="molecule type" value="Genomic_DNA"/>
</dbReference>